<dbReference type="PROSITE" id="PS00149">
    <property type="entry name" value="SULFATASE_2"/>
    <property type="match status" value="1"/>
</dbReference>
<feature type="domain" description="Sulfatase N-terminal" evidence="5">
    <location>
        <begin position="44"/>
        <end position="461"/>
    </location>
</feature>
<dbReference type="Gene3D" id="3.40.720.10">
    <property type="entry name" value="Alkaline Phosphatase, subunit A"/>
    <property type="match status" value="1"/>
</dbReference>
<dbReference type="EMBL" id="CP134146">
    <property type="protein sequence ID" value="WNC69099.1"/>
    <property type="molecule type" value="Genomic_DNA"/>
</dbReference>
<evidence type="ECO:0000313" key="6">
    <source>
        <dbReference type="EMBL" id="WNC69099.1"/>
    </source>
</evidence>
<dbReference type="EC" id="3.1.6.-" evidence="6"/>
<keyword evidence="2" id="KW-0479">Metal-binding</keyword>
<reference evidence="7" key="1">
    <citation type="submission" date="2023-09" db="EMBL/GenBank/DDBJ databases">
        <authorList>
            <person name="Li S."/>
            <person name="Li X."/>
            <person name="Zhang C."/>
            <person name="Zhao Z."/>
        </authorList>
    </citation>
    <scope>NUCLEOTIDE SEQUENCE [LARGE SCALE GENOMIC DNA]</scope>
    <source>
        <strain evidence="7">SQ345</strain>
    </source>
</reference>
<sequence length="592" mass="66448">MNTHIIFKQIMFTAFTCLTLSGCIQSATETETEQVAQHQPVKSPNIIVILADDLGYSDIAPFGSEIDTPNLNTLAEQGIKMTNFHVGAACSPTRTMLMTGVDNHFAGLGNMLEIQADNQFGKPGYEGHLNNSVVTVSNVLKEQGYNTYMVGKWHLGKSAENLPSGRGFDRSFTLLESGADNWVDQSYGPMYKKVHYYEDGKPTELPKDDYYSTDFYTDKMIDYIESNRNSGKPFFSYVAYQAVHSPHQAPKEYVDKYNGVYDQGWDKQRELRLAKQKEIGLISQETVLAENFDKSTMYKLSDWDQYSVEEKQFQARRMQVYAGMVDNMDHNIGRLMAYLKSIGEDENTLIIFMSDNGADATELQNIPVFEPWYRGNYNYTYPSEMTKGFPELGQKGSFSAYGPGWASVSNTPMSYWKTYSSEGGIRSPLIAYYPKKIKAGQQLDSFAYVSDILPTLINVAGTTVTDAYADKTDVHTPKGKSMWPLFTGQTSKVHDNDSMIGYELAGSSAMFNGDYKLVKNLPPKGTGQWELYNIVKDPAEVNNLAKVNPEKLATLIKAYEDYASTNNVIPVPEGYNPKVQLMKNAKRKTTAH</sequence>
<evidence type="ECO:0000256" key="3">
    <source>
        <dbReference type="ARBA" id="ARBA00022801"/>
    </source>
</evidence>
<evidence type="ECO:0000256" key="1">
    <source>
        <dbReference type="ARBA" id="ARBA00008779"/>
    </source>
</evidence>
<dbReference type="GO" id="GO:0016787">
    <property type="term" value="F:hydrolase activity"/>
    <property type="evidence" value="ECO:0007669"/>
    <property type="project" value="UniProtKB-KW"/>
</dbReference>
<evidence type="ECO:0000259" key="5">
    <source>
        <dbReference type="Pfam" id="PF00884"/>
    </source>
</evidence>
<comment type="similarity">
    <text evidence="1">Belongs to the sulfatase family.</text>
</comment>
<keyword evidence="3 6" id="KW-0378">Hydrolase</keyword>
<dbReference type="InterPro" id="IPR050738">
    <property type="entry name" value="Sulfatase"/>
</dbReference>
<dbReference type="Proteomes" id="UP001248581">
    <property type="component" value="Chromosome"/>
</dbReference>
<dbReference type="InterPro" id="IPR000917">
    <property type="entry name" value="Sulfatase_N"/>
</dbReference>
<accession>A0ABY9TKG9</accession>
<dbReference type="RefSeq" id="WP_348388243.1">
    <property type="nucleotide sequence ID" value="NZ_CP134146.1"/>
</dbReference>
<dbReference type="PANTHER" id="PTHR42693">
    <property type="entry name" value="ARYLSULFATASE FAMILY MEMBER"/>
    <property type="match status" value="1"/>
</dbReference>
<dbReference type="SUPFAM" id="SSF53649">
    <property type="entry name" value="Alkaline phosphatase-like"/>
    <property type="match status" value="1"/>
</dbReference>
<dbReference type="Pfam" id="PF00884">
    <property type="entry name" value="Sulfatase"/>
    <property type="match status" value="1"/>
</dbReference>
<evidence type="ECO:0000256" key="2">
    <source>
        <dbReference type="ARBA" id="ARBA00022723"/>
    </source>
</evidence>
<gene>
    <name evidence="6" type="ORF">RI845_02835</name>
</gene>
<evidence type="ECO:0000256" key="4">
    <source>
        <dbReference type="ARBA" id="ARBA00022837"/>
    </source>
</evidence>
<evidence type="ECO:0000313" key="7">
    <source>
        <dbReference type="Proteomes" id="UP001248581"/>
    </source>
</evidence>
<dbReference type="Gene3D" id="3.30.1120.10">
    <property type="match status" value="1"/>
</dbReference>
<name>A0ABY9TKG9_9GAMM</name>
<dbReference type="InterPro" id="IPR017850">
    <property type="entry name" value="Alkaline_phosphatase_core_sf"/>
</dbReference>
<dbReference type="InterPro" id="IPR024607">
    <property type="entry name" value="Sulfatase_CS"/>
</dbReference>
<organism evidence="6 7">
    <name type="scientific">Thalassotalea nanhaiensis</name>
    <dbReference type="NCBI Taxonomy" id="3065648"/>
    <lineage>
        <taxon>Bacteria</taxon>
        <taxon>Pseudomonadati</taxon>
        <taxon>Pseudomonadota</taxon>
        <taxon>Gammaproteobacteria</taxon>
        <taxon>Alteromonadales</taxon>
        <taxon>Colwelliaceae</taxon>
        <taxon>Thalassotalea</taxon>
    </lineage>
</organism>
<dbReference type="CDD" id="cd16025">
    <property type="entry name" value="PAS_like"/>
    <property type="match status" value="1"/>
</dbReference>
<keyword evidence="4" id="KW-0106">Calcium</keyword>
<proteinExistence type="inferred from homology"/>
<protein>
    <submittedName>
        <fullName evidence="6">Arylsulfatase</fullName>
        <ecNumber evidence="6">3.1.6.-</ecNumber>
    </submittedName>
</protein>
<dbReference type="PANTHER" id="PTHR42693:SF33">
    <property type="entry name" value="ARYLSULFATASE"/>
    <property type="match status" value="1"/>
</dbReference>
<keyword evidence="7" id="KW-1185">Reference proteome</keyword>